<gene>
    <name evidence="2" type="ORF">ACFR9S_12210</name>
</gene>
<dbReference type="AlphaFoldDB" id="A0ABD6B8C2"/>
<dbReference type="CDD" id="cd04301">
    <property type="entry name" value="NAT_SF"/>
    <property type="match status" value="1"/>
</dbReference>
<dbReference type="InterPro" id="IPR000182">
    <property type="entry name" value="GNAT_dom"/>
</dbReference>
<dbReference type="InterPro" id="IPR016181">
    <property type="entry name" value="Acyl_CoA_acyltransferase"/>
</dbReference>
<dbReference type="InterPro" id="IPR050276">
    <property type="entry name" value="MshD_Acetyltransferase"/>
</dbReference>
<accession>A0ABD6B8C2</accession>
<dbReference type="EMBL" id="JBHUDH010000141">
    <property type="protein sequence ID" value="MFD1527048.1"/>
    <property type="molecule type" value="Genomic_DNA"/>
</dbReference>
<dbReference type="PANTHER" id="PTHR43617:SF20">
    <property type="entry name" value="N-ALPHA-ACETYLTRANSFERASE RIMI"/>
    <property type="match status" value="1"/>
</dbReference>
<evidence type="ECO:0000313" key="3">
    <source>
        <dbReference type="Proteomes" id="UP001597111"/>
    </source>
</evidence>
<dbReference type="PROSITE" id="PS51186">
    <property type="entry name" value="GNAT"/>
    <property type="match status" value="1"/>
</dbReference>
<evidence type="ECO:0000313" key="2">
    <source>
        <dbReference type="EMBL" id="MFD1527048.1"/>
    </source>
</evidence>
<name>A0ABD6B8C2_9EURY</name>
<dbReference type="PANTHER" id="PTHR43617">
    <property type="entry name" value="L-AMINO ACID N-ACETYLTRANSFERASE"/>
    <property type="match status" value="1"/>
</dbReference>
<dbReference type="Pfam" id="PF13508">
    <property type="entry name" value="Acetyltransf_7"/>
    <property type="match status" value="1"/>
</dbReference>
<dbReference type="SUPFAM" id="SSF55729">
    <property type="entry name" value="Acyl-CoA N-acyltransferases (Nat)"/>
    <property type="match status" value="1"/>
</dbReference>
<sequence length="135" mass="14815">MIREARPEDRAAVRRLQQYLPEPAPELLDPVAGGELLVATDEGAVVGYLLWFPGEPTYAAELVVHPDYRRAGRGRALFRALFDRLAPGTEVTLRVAAENEGAQALYEELGFERVAVELDAYDGDAGYLMRAVVVG</sequence>
<dbReference type="EC" id="2.3.-.-" evidence="2"/>
<keyword evidence="3" id="KW-1185">Reference proteome</keyword>
<protein>
    <submittedName>
        <fullName evidence="2">GNAT family N-acetyltransferase</fullName>
        <ecNumber evidence="2">2.3.-.-</ecNumber>
    </submittedName>
</protein>
<dbReference type="Proteomes" id="UP001597111">
    <property type="component" value="Unassembled WGS sequence"/>
</dbReference>
<keyword evidence="2" id="KW-0012">Acyltransferase</keyword>
<dbReference type="RefSeq" id="WP_379732158.1">
    <property type="nucleotide sequence ID" value="NZ_JBHSWZ010000220.1"/>
</dbReference>
<reference evidence="2 3" key="1">
    <citation type="journal article" date="2019" name="Int. J. Syst. Evol. Microbiol.">
        <title>The Global Catalogue of Microorganisms (GCM) 10K type strain sequencing project: providing services to taxonomists for standard genome sequencing and annotation.</title>
        <authorList>
            <consortium name="The Broad Institute Genomics Platform"/>
            <consortium name="The Broad Institute Genome Sequencing Center for Infectious Disease"/>
            <person name="Wu L."/>
            <person name="Ma J."/>
        </authorList>
    </citation>
    <scope>NUCLEOTIDE SEQUENCE [LARGE SCALE GENOMIC DNA]</scope>
    <source>
        <strain evidence="2 3">CGMCC 1.12285</strain>
    </source>
</reference>
<organism evidence="2 3">
    <name type="scientific">Halolamina salina</name>
    <dbReference type="NCBI Taxonomy" id="1220023"/>
    <lineage>
        <taxon>Archaea</taxon>
        <taxon>Methanobacteriati</taxon>
        <taxon>Methanobacteriota</taxon>
        <taxon>Stenosarchaea group</taxon>
        <taxon>Halobacteria</taxon>
        <taxon>Halobacteriales</taxon>
        <taxon>Haloferacaceae</taxon>
    </lineage>
</organism>
<comment type="caution">
    <text evidence="2">The sequence shown here is derived from an EMBL/GenBank/DDBJ whole genome shotgun (WGS) entry which is preliminary data.</text>
</comment>
<evidence type="ECO:0000259" key="1">
    <source>
        <dbReference type="PROSITE" id="PS51186"/>
    </source>
</evidence>
<dbReference type="GO" id="GO:0016746">
    <property type="term" value="F:acyltransferase activity"/>
    <property type="evidence" value="ECO:0007669"/>
    <property type="project" value="UniProtKB-KW"/>
</dbReference>
<feature type="domain" description="N-acetyltransferase" evidence="1">
    <location>
        <begin position="1"/>
        <end position="134"/>
    </location>
</feature>
<proteinExistence type="predicted"/>
<dbReference type="Gene3D" id="3.40.630.30">
    <property type="match status" value="1"/>
</dbReference>
<keyword evidence="2" id="KW-0808">Transferase</keyword>